<feature type="transmembrane region" description="Helical" evidence="8">
    <location>
        <begin position="288"/>
        <end position="307"/>
    </location>
</feature>
<evidence type="ECO:0000256" key="5">
    <source>
        <dbReference type="ARBA" id="ARBA00023136"/>
    </source>
</evidence>
<keyword evidence="10" id="KW-1185">Reference proteome</keyword>
<evidence type="ECO:0000256" key="2">
    <source>
        <dbReference type="ARBA" id="ARBA00022475"/>
    </source>
</evidence>
<dbReference type="RefSeq" id="XP_018321663.1">
    <property type="nucleotide sequence ID" value="XM_018466161.1"/>
</dbReference>
<feature type="transmembrane region" description="Helical" evidence="8">
    <location>
        <begin position="348"/>
        <end position="373"/>
    </location>
</feature>
<sequence length="456" mass="50368">MKKELIKKSWRQLLAVLSATVCTISDGMHYGWTAPILPQLKGNDSSIEITHTDEIWLENIYMAGILAGLGITAWLIILFGIKFTILLGAGFHLISWILIGSNLGKEVLYVARFISGIAGNVAFVSVPMYIGEISDKNMRGFFGTFIFTLSLLGLLVIYSIGPYVSITYSSIVGACCALTQLVAFSFMPESPYCLLVKGKKEKALKSLKWLRNDKEVTEEMDDIAKAVERQQSEKGRFIDVFLIKSNRKAFLTIAVLNFSQHFSGISVFLMNLHTILSDAASIVPSDKAGIIVSAVMLLSGILSSIAVDKIGRKILIIGSSIVTGFSLLIFAGYFLVKEMGYDVTPFNWLPLFSVILYSIAFKFGLGMVPIVLIGELFPTSVKAKGMTISDITYALFGLFSIYVYMYLVDAFGMYVPFFLFAVCCYVAAIFVALYVPETKGKTLEEIQIILKGQYQK</sequence>
<feature type="transmembrane region" description="Helical" evidence="8">
    <location>
        <begin position="109"/>
        <end position="129"/>
    </location>
</feature>
<dbReference type="GO" id="GO:0022857">
    <property type="term" value="F:transmembrane transporter activity"/>
    <property type="evidence" value="ECO:0007669"/>
    <property type="project" value="InterPro"/>
</dbReference>
<feature type="transmembrane region" description="Helical" evidence="8">
    <location>
        <begin position="250"/>
        <end position="276"/>
    </location>
</feature>
<evidence type="ECO:0000313" key="11">
    <source>
        <dbReference type="RefSeq" id="XP_018321662.1"/>
    </source>
</evidence>
<accession>A0A1W4WNH1</accession>
<evidence type="ECO:0000313" key="12">
    <source>
        <dbReference type="RefSeq" id="XP_018321663.1"/>
    </source>
</evidence>
<dbReference type="PROSITE" id="PS50850">
    <property type="entry name" value="MFS"/>
    <property type="match status" value="1"/>
</dbReference>
<feature type="transmembrane region" description="Helical" evidence="8">
    <location>
        <begin position="314"/>
        <end position="336"/>
    </location>
</feature>
<dbReference type="PROSITE" id="PS00216">
    <property type="entry name" value="SUGAR_TRANSPORT_1"/>
    <property type="match status" value="1"/>
</dbReference>
<evidence type="ECO:0000256" key="4">
    <source>
        <dbReference type="ARBA" id="ARBA00022989"/>
    </source>
</evidence>
<dbReference type="SUPFAM" id="SSF103473">
    <property type="entry name" value="MFS general substrate transporter"/>
    <property type="match status" value="1"/>
</dbReference>
<dbReference type="GeneID" id="108734548"/>
<keyword evidence="3 8" id="KW-0812">Transmembrane</keyword>
<feature type="transmembrane region" description="Helical" evidence="8">
    <location>
        <begin position="85"/>
        <end position="103"/>
    </location>
</feature>
<organism evidence="10 12">
    <name type="scientific">Agrilus planipennis</name>
    <name type="common">Emerald ash borer</name>
    <name type="synonym">Agrilus marcopoli</name>
    <dbReference type="NCBI Taxonomy" id="224129"/>
    <lineage>
        <taxon>Eukaryota</taxon>
        <taxon>Metazoa</taxon>
        <taxon>Ecdysozoa</taxon>
        <taxon>Arthropoda</taxon>
        <taxon>Hexapoda</taxon>
        <taxon>Insecta</taxon>
        <taxon>Pterygota</taxon>
        <taxon>Neoptera</taxon>
        <taxon>Endopterygota</taxon>
        <taxon>Coleoptera</taxon>
        <taxon>Polyphaga</taxon>
        <taxon>Elateriformia</taxon>
        <taxon>Buprestoidea</taxon>
        <taxon>Buprestidae</taxon>
        <taxon>Agrilinae</taxon>
        <taxon>Agrilus</taxon>
    </lineage>
</organism>
<protein>
    <submittedName>
        <fullName evidence="11 12">Facilitated trehalose transporter Tret1-like</fullName>
    </submittedName>
</protein>
<feature type="domain" description="Major facilitator superfamily (MFS) profile" evidence="9">
    <location>
        <begin position="15"/>
        <end position="439"/>
    </location>
</feature>
<evidence type="ECO:0000259" key="9">
    <source>
        <dbReference type="PROSITE" id="PS50850"/>
    </source>
</evidence>
<dbReference type="FunFam" id="1.20.1250.20:FF:000055">
    <property type="entry name" value="Facilitated trehalose transporter Tret1-2 homolog"/>
    <property type="match status" value="1"/>
</dbReference>
<dbReference type="AlphaFoldDB" id="A0A1W4WNH1"/>
<comment type="subcellular location">
    <subcellularLocation>
        <location evidence="1">Cell membrane</location>
        <topology evidence="1">Multi-pass membrane protein</topology>
    </subcellularLocation>
</comment>
<comment type="similarity">
    <text evidence="7">Belongs to the major facilitator superfamily. Sugar transporter (TC 2.A.1.1) family. Trehalose transporter subfamily.</text>
</comment>
<evidence type="ECO:0000256" key="8">
    <source>
        <dbReference type="SAM" id="Phobius"/>
    </source>
</evidence>
<dbReference type="InterPro" id="IPR020846">
    <property type="entry name" value="MFS_dom"/>
</dbReference>
<dbReference type="InterPro" id="IPR005828">
    <property type="entry name" value="MFS_sugar_transport-like"/>
</dbReference>
<dbReference type="OrthoDB" id="6133115at2759"/>
<evidence type="ECO:0000256" key="6">
    <source>
        <dbReference type="ARBA" id="ARBA00023180"/>
    </source>
</evidence>
<feature type="transmembrane region" description="Helical" evidence="8">
    <location>
        <begin position="413"/>
        <end position="435"/>
    </location>
</feature>
<proteinExistence type="inferred from homology"/>
<keyword evidence="4 8" id="KW-1133">Transmembrane helix</keyword>
<dbReference type="Gene3D" id="1.20.1250.20">
    <property type="entry name" value="MFS general substrate transporter like domains"/>
    <property type="match status" value="1"/>
</dbReference>
<dbReference type="PANTHER" id="PTHR48021">
    <property type="match status" value="1"/>
</dbReference>
<evidence type="ECO:0000256" key="1">
    <source>
        <dbReference type="ARBA" id="ARBA00004651"/>
    </source>
</evidence>
<gene>
    <name evidence="11 12" type="primary">LOC108734548</name>
</gene>
<dbReference type="InterPro" id="IPR005829">
    <property type="entry name" value="Sugar_transporter_CS"/>
</dbReference>
<evidence type="ECO:0000256" key="7">
    <source>
        <dbReference type="ARBA" id="ARBA00024348"/>
    </source>
</evidence>
<keyword evidence="6" id="KW-0325">Glycoprotein</keyword>
<dbReference type="STRING" id="224129.A0A1W4WNH1"/>
<dbReference type="PANTHER" id="PTHR48021:SF46">
    <property type="entry name" value="MAJOR FACILITATOR SUPERFAMILY (MFS) PROFILE DOMAIN-CONTAINING PROTEIN"/>
    <property type="match status" value="1"/>
</dbReference>
<dbReference type="Proteomes" id="UP000192223">
    <property type="component" value="Unplaced"/>
</dbReference>
<dbReference type="PRINTS" id="PR00171">
    <property type="entry name" value="SUGRTRNSPORT"/>
</dbReference>
<evidence type="ECO:0000313" key="10">
    <source>
        <dbReference type="Proteomes" id="UP000192223"/>
    </source>
</evidence>
<dbReference type="InterPro" id="IPR003663">
    <property type="entry name" value="Sugar/inositol_transpt"/>
</dbReference>
<dbReference type="GO" id="GO:0005886">
    <property type="term" value="C:plasma membrane"/>
    <property type="evidence" value="ECO:0007669"/>
    <property type="project" value="UniProtKB-SubCell"/>
</dbReference>
<feature type="transmembrane region" description="Helical" evidence="8">
    <location>
        <begin position="166"/>
        <end position="187"/>
    </location>
</feature>
<dbReference type="RefSeq" id="XP_018321662.1">
    <property type="nucleotide sequence ID" value="XM_018466160.1"/>
</dbReference>
<dbReference type="InterPro" id="IPR036259">
    <property type="entry name" value="MFS_trans_sf"/>
</dbReference>
<feature type="transmembrane region" description="Helical" evidence="8">
    <location>
        <begin position="60"/>
        <end position="78"/>
    </location>
</feature>
<evidence type="ECO:0000256" key="3">
    <source>
        <dbReference type="ARBA" id="ARBA00022692"/>
    </source>
</evidence>
<keyword evidence="5 8" id="KW-0472">Membrane</keyword>
<dbReference type="KEGG" id="apln:108734548"/>
<feature type="transmembrane region" description="Helical" evidence="8">
    <location>
        <begin position="385"/>
        <end position="407"/>
    </location>
</feature>
<keyword evidence="2" id="KW-1003">Cell membrane</keyword>
<name>A0A1W4WNH1_AGRPL</name>
<feature type="transmembrane region" description="Helical" evidence="8">
    <location>
        <begin position="141"/>
        <end position="160"/>
    </location>
</feature>
<reference evidence="11 12" key="1">
    <citation type="submission" date="2025-04" db="UniProtKB">
        <authorList>
            <consortium name="RefSeq"/>
        </authorList>
    </citation>
    <scope>IDENTIFICATION</scope>
    <source>
        <tissue evidence="11 12">Entire body</tissue>
    </source>
</reference>
<dbReference type="Pfam" id="PF00083">
    <property type="entry name" value="Sugar_tr"/>
    <property type="match status" value="1"/>
</dbReference>
<dbReference type="InterPro" id="IPR050549">
    <property type="entry name" value="MFS_Trehalose_Transporter"/>
</dbReference>